<comment type="catalytic activity">
    <reaction evidence="15">
        <text>L-tyrosyl-[protein] + ATP = O-phospho-L-tyrosyl-[protein] + ADP + H(+)</text>
        <dbReference type="Rhea" id="RHEA:10596"/>
        <dbReference type="Rhea" id="RHEA-COMP:10136"/>
        <dbReference type="Rhea" id="RHEA-COMP:20101"/>
        <dbReference type="ChEBI" id="CHEBI:15378"/>
        <dbReference type="ChEBI" id="CHEBI:30616"/>
        <dbReference type="ChEBI" id="CHEBI:46858"/>
        <dbReference type="ChEBI" id="CHEBI:61978"/>
        <dbReference type="ChEBI" id="CHEBI:456216"/>
        <dbReference type="EC" id="2.7.10.2"/>
    </reaction>
</comment>
<feature type="transmembrane region" description="Helical" evidence="16">
    <location>
        <begin position="41"/>
        <end position="62"/>
    </location>
</feature>
<evidence type="ECO:0000313" key="20">
    <source>
        <dbReference type="EMBL" id="MCW3475475.1"/>
    </source>
</evidence>
<evidence type="ECO:0000256" key="15">
    <source>
        <dbReference type="ARBA" id="ARBA00051245"/>
    </source>
</evidence>
<dbReference type="AlphaFoldDB" id="A0AA42CI31"/>
<reference evidence="20" key="2">
    <citation type="submission" date="2022-10" db="EMBL/GenBank/DDBJ databases">
        <authorList>
            <person name="Trinh H.N."/>
        </authorList>
    </citation>
    <scope>NUCLEOTIDE SEQUENCE</scope>
    <source>
        <strain evidence="20">RN2-1</strain>
    </source>
</reference>
<evidence type="ECO:0000256" key="7">
    <source>
        <dbReference type="ARBA" id="ARBA00022679"/>
    </source>
</evidence>
<dbReference type="Proteomes" id="UP001165679">
    <property type="component" value="Unassembled WGS sequence"/>
</dbReference>
<evidence type="ECO:0000256" key="8">
    <source>
        <dbReference type="ARBA" id="ARBA00022692"/>
    </source>
</evidence>
<keyword evidence="5" id="KW-1003">Cell membrane</keyword>
<keyword evidence="13 16" id="KW-0472">Membrane</keyword>
<dbReference type="Pfam" id="PF13807">
    <property type="entry name" value="GNVR"/>
    <property type="match status" value="1"/>
</dbReference>
<keyword evidence="9" id="KW-0547">Nucleotide-binding</keyword>
<dbReference type="InterPro" id="IPR027417">
    <property type="entry name" value="P-loop_NTPase"/>
</dbReference>
<evidence type="ECO:0000256" key="14">
    <source>
        <dbReference type="ARBA" id="ARBA00023137"/>
    </source>
</evidence>
<evidence type="ECO:0000256" key="10">
    <source>
        <dbReference type="ARBA" id="ARBA00022777"/>
    </source>
</evidence>
<dbReference type="InterPro" id="IPR050445">
    <property type="entry name" value="Bact_polysacc_biosynth/exp"/>
</dbReference>
<keyword evidence="21" id="KW-1185">Reference proteome</keyword>
<evidence type="ECO:0000256" key="4">
    <source>
        <dbReference type="ARBA" id="ARBA00011903"/>
    </source>
</evidence>
<feature type="domain" description="Tyrosine-protein kinase G-rich" evidence="19">
    <location>
        <begin position="412"/>
        <end position="485"/>
    </location>
</feature>
<proteinExistence type="inferred from homology"/>
<gene>
    <name evidence="20" type="ORF">OL599_12900</name>
</gene>
<dbReference type="InterPro" id="IPR025669">
    <property type="entry name" value="AAA_dom"/>
</dbReference>
<keyword evidence="6" id="KW-0997">Cell inner membrane</keyword>
<dbReference type="RefSeq" id="WP_264714191.1">
    <property type="nucleotide sequence ID" value="NZ_JAPDNT010000009.1"/>
</dbReference>
<reference evidence="20" key="1">
    <citation type="submission" date="2022-09" db="EMBL/GenBank/DDBJ databases">
        <title>Rhodovastum sp. nov. RN2-1 isolated from soil in Seongnam, South Korea.</title>
        <authorList>
            <person name="Le N.T."/>
        </authorList>
    </citation>
    <scope>NUCLEOTIDE SEQUENCE</scope>
    <source>
        <strain evidence="20">RN2-1</strain>
    </source>
</reference>
<evidence type="ECO:0000256" key="2">
    <source>
        <dbReference type="ARBA" id="ARBA00007316"/>
    </source>
</evidence>
<dbReference type="Gene3D" id="3.40.50.300">
    <property type="entry name" value="P-loop containing nucleotide triphosphate hydrolases"/>
    <property type="match status" value="1"/>
</dbReference>
<evidence type="ECO:0000256" key="16">
    <source>
        <dbReference type="SAM" id="Phobius"/>
    </source>
</evidence>
<feature type="domain" description="Polysaccharide chain length determinant N-terminal" evidence="17">
    <location>
        <begin position="31"/>
        <end position="116"/>
    </location>
</feature>
<evidence type="ECO:0000259" key="19">
    <source>
        <dbReference type="Pfam" id="PF13807"/>
    </source>
</evidence>
<dbReference type="SUPFAM" id="SSF52540">
    <property type="entry name" value="P-loop containing nucleoside triphosphate hydrolases"/>
    <property type="match status" value="1"/>
</dbReference>
<dbReference type="PANTHER" id="PTHR32309">
    <property type="entry name" value="TYROSINE-PROTEIN KINASE"/>
    <property type="match status" value="1"/>
</dbReference>
<keyword evidence="10" id="KW-0418">Kinase</keyword>
<dbReference type="GO" id="GO:0005886">
    <property type="term" value="C:plasma membrane"/>
    <property type="evidence" value="ECO:0007669"/>
    <property type="project" value="UniProtKB-SubCell"/>
</dbReference>
<evidence type="ECO:0000256" key="11">
    <source>
        <dbReference type="ARBA" id="ARBA00022840"/>
    </source>
</evidence>
<dbReference type="CDD" id="cd05387">
    <property type="entry name" value="BY-kinase"/>
    <property type="match status" value="1"/>
</dbReference>
<evidence type="ECO:0000313" key="21">
    <source>
        <dbReference type="Proteomes" id="UP001165679"/>
    </source>
</evidence>
<organism evidence="20 21">
    <name type="scientific">Limobrevibacterium gyesilva</name>
    <dbReference type="NCBI Taxonomy" id="2991712"/>
    <lineage>
        <taxon>Bacteria</taxon>
        <taxon>Pseudomonadati</taxon>
        <taxon>Pseudomonadota</taxon>
        <taxon>Alphaproteobacteria</taxon>
        <taxon>Acetobacterales</taxon>
        <taxon>Acetobacteraceae</taxon>
        <taxon>Limobrevibacterium</taxon>
    </lineage>
</organism>
<protein>
    <recommendedName>
        <fullName evidence="4">non-specific protein-tyrosine kinase</fullName>
        <ecNumber evidence="4">2.7.10.2</ecNumber>
    </recommendedName>
</protein>
<dbReference type="InterPro" id="IPR032807">
    <property type="entry name" value="GNVR"/>
</dbReference>
<keyword evidence="12 16" id="KW-1133">Transmembrane helix</keyword>
<feature type="domain" description="AAA" evidence="18">
    <location>
        <begin position="561"/>
        <end position="699"/>
    </location>
</feature>
<evidence type="ECO:0000256" key="3">
    <source>
        <dbReference type="ARBA" id="ARBA00008883"/>
    </source>
</evidence>
<dbReference type="InterPro" id="IPR003856">
    <property type="entry name" value="LPS_length_determ_N"/>
</dbReference>
<comment type="similarity">
    <text evidence="3">Belongs to the etk/wzc family.</text>
</comment>
<keyword evidence="11" id="KW-0067">ATP-binding</keyword>
<evidence type="ECO:0000259" key="17">
    <source>
        <dbReference type="Pfam" id="PF02706"/>
    </source>
</evidence>
<comment type="caution">
    <text evidence="20">The sequence shown here is derived from an EMBL/GenBank/DDBJ whole genome shotgun (WGS) entry which is preliminary data.</text>
</comment>
<keyword evidence="7" id="KW-0808">Transferase</keyword>
<sequence length="754" mass="80970">MSRPGDTLQVDIVGAAPHAGAPPPEAVSPLRLFAVLRRRRMTVLVVAACVLAVAVPRILALASRYEATALVLVDTRKNKLSDLQAIVGGAQSEAIEVRTQVDILRSPALAEQVVTRLNLVREPEFAAVLNEPPAMWRVLLGEVLARLEAAPPPAPPRSEDEKIRIVTTALVTDKVSVMNDGRSYVIGVVARTANAALSARIANAYARVYLDFNRELKDRAVMRANAWLDGRLAPLQQKLRNAERAVAAFRAENGLVEDHGTGPGGERRGTVAGQQMTQVNTQLVAATNDRLQKDAEIDEIRRAMDGRGDPFAVPQVVASPLIQRLRGQEAELSAREASASLQQRDESPQLMSLRAEKRDIRARIQSEALKIIGSIESEANAARGREAALRASLQELQGQVAAQGTAAIRLRELESEAEAARIVYTDYLNRAERTSNERDIQQPDAELISVANVPTTPAAPTKRQYLFLALLAAGLLGVVAALVRDRTEPGVRTAEQLEAETGLVTLGFVPRTRRRKRALNLDARAPAYVDAIGSVRSVLQCAEVAGRPRVILVTSALPREGKTFLAISLARSVALAGGRSLLIDCDLRRPSVAAVLGIDAEPGLGAGSLGAAPGVGIVATNGLVDRLVKRDAASELDIITAGDAPMDAPVLVASAQLRALVNEARDRYDLVVIDAPPVLGFVDARVLSQVADATVMVVRWRKTPRAMVQSALKALRTYGARISGTVLTQVDLNALGAYEGSHAYVLRKYGSYFR</sequence>
<evidence type="ECO:0000259" key="18">
    <source>
        <dbReference type="Pfam" id="PF13614"/>
    </source>
</evidence>
<accession>A0AA42CI31</accession>
<dbReference type="PANTHER" id="PTHR32309:SF13">
    <property type="entry name" value="FERRIC ENTEROBACTIN TRANSPORT PROTEIN FEPE"/>
    <property type="match status" value="1"/>
</dbReference>
<evidence type="ECO:0000256" key="9">
    <source>
        <dbReference type="ARBA" id="ARBA00022741"/>
    </source>
</evidence>
<dbReference type="InterPro" id="IPR005702">
    <property type="entry name" value="Wzc-like_C"/>
</dbReference>
<evidence type="ECO:0000256" key="6">
    <source>
        <dbReference type="ARBA" id="ARBA00022519"/>
    </source>
</evidence>
<name>A0AA42CI31_9PROT</name>
<dbReference type="Pfam" id="PF02706">
    <property type="entry name" value="Wzz"/>
    <property type="match status" value="1"/>
</dbReference>
<dbReference type="Pfam" id="PF13614">
    <property type="entry name" value="AAA_31"/>
    <property type="match status" value="1"/>
</dbReference>
<dbReference type="EMBL" id="JAPDNT010000009">
    <property type="protein sequence ID" value="MCW3475475.1"/>
    <property type="molecule type" value="Genomic_DNA"/>
</dbReference>
<comment type="similarity">
    <text evidence="2">Belongs to the CpsD/CapB family.</text>
</comment>
<dbReference type="EC" id="2.7.10.2" evidence="4"/>
<keyword evidence="8 16" id="KW-0812">Transmembrane</keyword>
<evidence type="ECO:0000256" key="12">
    <source>
        <dbReference type="ARBA" id="ARBA00022989"/>
    </source>
</evidence>
<dbReference type="GO" id="GO:0004713">
    <property type="term" value="F:protein tyrosine kinase activity"/>
    <property type="evidence" value="ECO:0007669"/>
    <property type="project" value="TreeGrafter"/>
</dbReference>
<comment type="subcellular location">
    <subcellularLocation>
        <location evidence="1">Cell inner membrane</location>
        <topology evidence="1">Multi-pass membrane protein</topology>
    </subcellularLocation>
</comment>
<evidence type="ECO:0000256" key="13">
    <source>
        <dbReference type="ARBA" id="ARBA00023136"/>
    </source>
</evidence>
<evidence type="ECO:0000256" key="1">
    <source>
        <dbReference type="ARBA" id="ARBA00004429"/>
    </source>
</evidence>
<keyword evidence="14" id="KW-0829">Tyrosine-protein kinase</keyword>
<evidence type="ECO:0000256" key="5">
    <source>
        <dbReference type="ARBA" id="ARBA00022475"/>
    </source>
</evidence>